<dbReference type="PANTHER" id="PTHR18952:SF236">
    <property type="entry name" value="ALPHA CARBONIC ANHYDRASE 1, CHLOROPLASTIC"/>
    <property type="match status" value="1"/>
</dbReference>
<keyword evidence="4 6" id="KW-0862">Zinc</keyword>
<dbReference type="GO" id="GO:0006730">
    <property type="term" value="P:one-carbon metabolic process"/>
    <property type="evidence" value="ECO:0007669"/>
    <property type="project" value="TreeGrafter"/>
</dbReference>
<keyword evidence="3 6" id="KW-0479">Metal-binding</keyword>
<dbReference type="PROSITE" id="PS51144">
    <property type="entry name" value="ALPHA_CA_2"/>
    <property type="match status" value="1"/>
</dbReference>
<evidence type="ECO:0000256" key="2">
    <source>
        <dbReference type="ARBA" id="ARBA00012925"/>
    </source>
</evidence>
<dbReference type="Proteomes" id="UP001190926">
    <property type="component" value="Unassembled WGS sequence"/>
</dbReference>
<comment type="cofactor">
    <cofactor evidence="1 6">
        <name>Zn(2+)</name>
        <dbReference type="ChEBI" id="CHEBI:29105"/>
    </cofactor>
</comment>
<dbReference type="CDD" id="cd03124">
    <property type="entry name" value="alpha_CA_prokaryotic_like"/>
    <property type="match status" value="1"/>
</dbReference>
<sequence>MSTPTLSFFIAAITILFVGSFPTSLHQSDGSIQFTYTGATGPNMWGKISPDFSMCGNGKSQSPINILTDKVVLNKSLKPLIRSYGSCNVTLVNNKFNVGVRYPDHTGGIIVDGKAYNLKQMHWHSPSEHRINGKQFAAELHLVHVADDGSVSVVAILFDYGHPDPLIAKMQKQLDKLAYEVKRHDERPIIFGPFHPTEVRRKSHKYYRYVGSFTTPPCTQSVIWHILAKVRSISRAQVEALRAPLDLGCKHNARPCQPINGRHVELYDQDALP</sequence>
<dbReference type="EMBL" id="SDAM02000007">
    <property type="protein sequence ID" value="KAH6837805.1"/>
    <property type="molecule type" value="Genomic_DNA"/>
</dbReference>
<accession>A0AAD4PG44</accession>
<evidence type="ECO:0000256" key="5">
    <source>
        <dbReference type="ARBA" id="ARBA00023239"/>
    </source>
</evidence>
<keyword evidence="6" id="KW-0732">Signal</keyword>
<name>A0AAD4PG44_PERFH</name>
<dbReference type="SMART" id="SM01057">
    <property type="entry name" value="Carb_anhydrase"/>
    <property type="match status" value="1"/>
</dbReference>
<evidence type="ECO:0000256" key="3">
    <source>
        <dbReference type="ARBA" id="ARBA00022723"/>
    </source>
</evidence>
<dbReference type="Pfam" id="PF00194">
    <property type="entry name" value="Carb_anhydrase"/>
    <property type="match status" value="1"/>
</dbReference>
<dbReference type="InterPro" id="IPR001148">
    <property type="entry name" value="CA_dom"/>
</dbReference>
<evidence type="ECO:0000256" key="4">
    <source>
        <dbReference type="ARBA" id="ARBA00022833"/>
    </source>
</evidence>
<evidence type="ECO:0000256" key="6">
    <source>
        <dbReference type="RuleBase" id="RU367011"/>
    </source>
</evidence>
<feature type="domain" description="Alpha-carbonic anhydrase" evidence="7">
    <location>
        <begin position="32"/>
        <end position="268"/>
    </location>
</feature>
<proteinExistence type="inferred from homology"/>
<keyword evidence="9" id="KW-1185">Reference proteome</keyword>
<comment type="caution">
    <text evidence="8">The sequence shown here is derived from an EMBL/GenBank/DDBJ whole genome shotgun (WGS) entry which is preliminary data.</text>
</comment>
<dbReference type="EC" id="4.2.1.1" evidence="2 6"/>
<comment type="similarity">
    <text evidence="6">Belongs to the alpha-carbonic anhydrase family.</text>
</comment>
<dbReference type="Gene3D" id="3.10.200.10">
    <property type="entry name" value="Alpha carbonic anhydrase"/>
    <property type="match status" value="1"/>
</dbReference>
<gene>
    <name evidence="8" type="ORF">C2S53_013965</name>
</gene>
<feature type="signal peptide" evidence="6">
    <location>
        <begin position="1"/>
        <end position="20"/>
    </location>
</feature>
<dbReference type="SUPFAM" id="SSF51069">
    <property type="entry name" value="Carbonic anhydrase"/>
    <property type="match status" value="1"/>
</dbReference>
<organism evidence="8 9">
    <name type="scientific">Perilla frutescens var. hirtella</name>
    <name type="common">Perilla citriodora</name>
    <name type="synonym">Perilla setoyensis</name>
    <dbReference type="NCBI Taxonomy" id="608512"/>
    <lineage>
        <taxon>Eukaryota</taxon>
        <taxon>Viridiplantae</taxon>
        <taxon>Streptophyta</taxon>
        <taxon>Embryophyta</taxon>
        <taxon>Tracheophyta</taxon>
        <taxon>Spermatophyta</taxon>
        <taxon>Magnoliopsida</taxon>
        <taxon>eudicotyledons</taxon>
        <taxon>Gunneridae</taxon>
        <taxon>Pentapetalae</taxon>
        <taxon>asterids</taxon>
        <taxon>lamiids</taxon>
        <taxon>Lamiales</taxon>
        <taxon>Lamiaceae</taxon>
        <taxon>Nepetoideae</taxon>
        <taxon>Elsholtzieae</taxon>
        <taxon>Perilla</taxon>
    </lineage>
</organism>
<feature type="chain" id="PRO_5041781677" description="Carbonic anhydrase" evidence="6">
    <location>
        <begin position="21"/>
        <end position="273"/>
    </location>
</feature>
<evidence type="ECO:0000259" key="7">
    <source>
        <dbReference type="PROSITE" id="PS51144"/>
    </source>
</evidence>
<dbReference type="InterPro" id="IPR023561">
    <property type="entry name" value="Carbonic_anhydrase_a-class"/>
</dbReference>
<dbReference type="GO" id="GO:0008270">
    <property type="term" value="F:zinc ion binding"/>
    <property type="evidence" value="ECO:0007669"/>
    <property type="project" value="UniProtKB-UniRule"/>
</dbReference>
<dbReference type="PANTHER" id="PTHR18952">
    <property type="entry name" value="CARBONIC ANHYDRASE"/>
    <property type="match status" value="1"/>
</dbReference>
<dbReference type="InterPro" id="IPR018338">
    <property type="entry name" value="Carbonic_anhydrase_a-class_CS"/>
</dbReference>
<comment type="catalytic activity">
    <reaction evidence="6">
        <text>hydrogencarbonate + H(+) = CO2 + H2O</text>
        <dbReference type="Rhea" id="RHEA:10748"/>
        <dbReference type="ChEBI" id="CHEBI:15377"/>
        <dbReference type="ChEBI" id="CHEBI:15378"/>
        <dbReference type="ChEBI" id="CHEBI:16526"/>
        <dbReference type="ChEBI" id="CHEBI:17544"/>
        <dbReference type="EC" id="4.2.1.1"/>
    </reaction>
</comment>
<protein>
    <recommendedName>
        <fullName evidence="2 6">Carbonic anhydrase</fullName>
        <ecNumber evidence="2 6">4.2.1.1</ecNumber>
    </recommendedName>
</protein>
<evidence type="ECO:0000313" key="9">
    <source>
        <dbReference type="Proteomes" id="UP001190926"/>
    </source>
</evidence>
<evidence type="ECO:0000313" key="8">
    <source>
        <dbReference type="EMBL" id="KAH6837805.1"/>
    </source>
</evidence>
<keyword evidence="5 6" id="KW-0456">Lyase</keyword>
<dbReference type="InterPro" id="IPR036398">
    <property type="entry name" value="CA_dom_sf"/>
</dbReference>
<comment type="function">
    <text evidence="6">Reversible hydration of carbon dioxide.</text>
</comment>
<reference evidence="8 9" key="1">
    <citation type="journal article" date="2021" name="Nat. Commun.">
        <title>Incipient diploidization of the medicinal plant Perilla within 10,000 years.</title>
        <authorList>
            <person name="Zhang Y."/>
            <person name="Shen Q."/>
            <person name="Leng L."/>
            <person name="Zhang D."/>
            <person name="Chen S."/>
            <person name="Shi Y."/>
            <person name="Ning Z."/>
            <person name="Chen S."/>
        </authorList>
    </citation>
    <scope>NUCLEOTIDE SEQUENCE [LARGE SCALE GENOMIC DNA]</scope>
    <source>
        <strain evidence="9">cv. PC099</strain>
    </source>
</reference>
<dbReference type="GO" id="GO:0004089">
    <property type="term" value="F:carbonate dehydratase activity"/>
    <property type="evidence" value="ECO:0007669"/>
    <property type="project" value="UniProtKB-UniRule"/>
</dbReference>
<dbReference type="AlphaFoldDB" id="A0AAD4PG44"/>
<evidence type="ECO:0000256" key="1">
    <source>
        <dbReference type="ARBA" id="ARBA00001947"/>
    </source>
</evidence>
<dbReference type="InterPro" id="IPR041891">
    <property type="entry name" value="Alpha_CA_prokaryot-like"/>
</dbReference>
<dbReference type="PROSITE" id="PS00162">
    <property type="entry name" value="ALPHA_CA_1"/>
    <property type="match status" value="1"/>
</dbReference>